<dbReference type="OrthoDB" id="9781208at2"/>
<dbReference type="PANTHER" id="PTHR43547">
    <property type="entry name" value="TWO-COMPONENT HISTIDINE KINASE"/>
    <property type="match status" value="1"/>
</dbReference>
<dbReference type="InterPro" id="IPR005467">
    <property type="entry name" value="His_kinase_dom"/>
</dbReference>
<protein>
    <recommendedName>
        <fullName evidence="2">histidine kinase</fullName>
        <ecNumber evidence="2">2.7.13.3</ecNumber>
    </recommendedName>
</protein>
<comment type="catalytic activity">
    <reaction evidence="1">
        <text>ATP + protein L-histidine = ADP + protein N-phospho-L-histidine.</text>
        <dbReference type="EC" id="2.7.13.3"/>
    </reaction>
</comment>
<dbReference type="InterPro" id="IPR036097">
    <property type="entry name" value="HisK_dim/P_sf"/>
</dbReference>
<accession>A0A2K8YTQ7</accession>
<dbReference type="InterPro" id="IPR036890">
    <property type="entry name" value="HATPase_C_sf"/>
</dbReference>
<dbReference type="CDD" id="cd00082">
    <property type="entry name" value="HisKA"/>
    <property type="match status" value="1"/>
</dbReference>
<dbReference type="CDD" id="cd17574">
    <property type="entry name" value="REC_OmpR"/>
    <property type="match status" value="1"/>
</dbReference>
<dbReference type="Pfam" id="PF00072">
    <property type="entry name" value="Response_reg"/>
    <property type="match status" value="1"/>
</dbReference>
<evidence type="ECO:0000313" key="8">
    <source>
        <dbReference type="Proteomes" id="UP000232883"/>
    </source>
</evidence>
<dbReference type="AlphaFoldDB" id="A0A2K8YTQ7"/>
<dbReference type="Gene3D" id="3.30.565.10">
    <property type="entry name" value="Histidine kinase-like ATPase, C-terminal domain"/>
    <property type="match status" value="1"/>
</dbReference>
<dbReference type="PROSITE" id="PS50109">
    <property type="entry name" value="HIS_KIN"/>
    <property type="match status" value="1"/>
</dbReference>
<feature type="domain" description="Response regulatory" evidence="6">
    <location>
        <begin position="4"/>
        <end position="120"/>
    </location>
</feature>
<dbReference type="EC" id="2.7.13.3" evidence="2"/>
<evidence type="ECO:0000313" key="7">
    <source>
        <dbReference type="EMBL" id="AUD01025.1"/>
    </source>
</evidence>
<dbReference type="PANTHER" id="PTHR43547:SF2">
    <property type="entry name" value="HYBRID SIGNAL TRANSDUCTION HISTIDINE KINASE C"/>
    <property type="match status" value="1"/>
</dbReference>
<dbReference type="RefSeq" id="WP_100986448.1">
    <property type="nucleotide sequence ID" value="NZ_CP025096.1"/>
</dbReference>
<dbReference type="Gene3D" id="1.10.287.130">
    <property type="match status" value="1"/>
</dbReference>
<dbReference type="GO" id="GO:0000155">
    <property type="term" value="F:phosphorelay sensor kinase activity"/>
    <property type="evidence" value="ECO:0007669"/>
    <property type="project" value="InterPro"/>
</dbReference>
<dbReference type="SUPFAM" id="SSF55874">
    <property type="entry name" value="ATPase domain of HSP90 chaperone/DNA topoisomerase II/histidine kinase"/>
    <property type="match status" value="1"/>
</dbReference>
<evidence type="ECO:0000256" key="4">
    <source>
        <dbReference type="PROSITE-ProRule" id="PRU00169"/>
    </source>
</evidence>
<proteinExistence type="predicted"/>
<dbReference type="Gene3D" id="3.40.50.2300">
    <property type="match status" value="1"/>
</dbReference>
<evidence type="ECO:0000256" key="3">
    <source>
        <dbReference type="ARBA" id="ARBA00022553"/>
    </source>
</evidence>
<keyword evidence="3 4" id="KW-0597">Phosphoprotein</keyword>
<gene>
    <name evidence="7" type="ORF">CWM47_03815</name>
</gene>
<dbReference type="InterPro" id="IPR003661">
    <property type="entry name" value="HisK_dim/P_dom"/>
</dbReference>
<keyword evidence="7" id="KW-0808">Transferase</keyword>
<dbReference type="InterPro" id="IPR011006">
    <property type="entry name" value="CheY-like_superfamily"/>
</dbReference>
<dbReference type="SMART" id="SM00448">
    <property type="entry name" value="REC"/>
    <property type="match status" value="1"/>
</dbReference>
<dbReference type="Pfam" id="PF02518">
    <property type="entry name" value="HATPase_c"/>
    <property type="match status" value="1"/>
</dbReference>
<sequence length="366" mass="41205">MAIQLLVIEDDPQINENLEELLTLKGFQVETAMDGMQGIGKALLHPPDLILCDIMMPVIDGYQVLKMVRNNRLTANTPFIFLTAKTESADIRQGMALGADDYLTKPFTYEHLKSAIDSRLQREELRRIALKAQIETFRHNLMAVSSHEYNTPLTSIIGFSSILMTRHQQLSDADTEMMARMINLSGIRLKRSLDNVQLMDVLQRLNPTHSAYSTYTTGRTSISSLLIADYVLAVEQRQSRQISCQFDVETAQIGLSEANLKTCLDELIDNAFKFSQVDQSILLRGEIVDAGYRITITSQGQHFKQEDIPHISPYKQFDRDYYEQQGFGLGLSIVKKIIELNQGQLTVSSASQGVTTVKIDLPTLIN</sequence>
<keyword evidence="8" id="KW-1185">Reference proteome</keyword>
<organism evidence="7 8">
    <name type="scientific">Spirosoma pollinicola</name>
    <dbReference type="NCBI Taxonomy" id="2057025"/>
    <lineage>
        <taxon>Bacteria</taxon>
        <taxon>Pseudomonadati</taxon>
        <taxon>Bacteroidota</taxon>
        <taxon>Cytophagia</taxon>
        <taxon>Cytophagales</taxon>
        <taxon>Cytophagaceae</taxon>
        <taxon>Spirosoma</taxon>
    </lineage>
</organism>
<keyword evidence="7" id="KW-0418">Kinase</keyword>
<dbReference type="InterPro" id="IPR001789">
    <property type="entry name" value="Sig_transdc_resp-reg_receiver"/>
</dbReference>
<dbReference type="PROSITE" id="PS50110">
    <property type="entry name" value="RESPONSE_REGULATORY"/>
    <property type="match status" value="1"/>
</dbReference>
<evidence type="ECO:0000256" key="1">
    <source>
        <dbReference type="ARBA" id="ARBA00000085"/>
    </source>
</evidence>
<feature type="domain" description="Histidine kinase" evidence="5">
    <location>
        <begin position="144"/>
        <end position="365"/>
    </location>
</feature>
<reference evidence="7 8" key="1">
    <citation type="submission" date="2017-11" db="EMBL/GenBank/DDBJ databases">
        <title>Taxonomic description and genome sequences of Spirosoma HA7 sp. nov., isolated from pollen microhabitat of Corylus avellana.</title>
        <authorList>
            <person name="Ambika Manirajan B."/>
            <person name="Suarez C."/>
            <person name="Ratering S."/>
            <person name="Geissler-Plaum R."/>
            <person name="Cardinale M."/>
            <person name="Sylvia S."/>
        </authorList>
    </citation>
    <scope>NUCLEOTIDE SEQUENCE [LARGE SCALE GENOMIC DNA]</scope>
    <source>
        <strain evidence="7 8">HA7</strain>
    </source>
</reference>
<dbReference type="SUPFAM" id="SSF52172">
    <property type="entry name" value="CheY-like"/>
    <property type="match status" value="1"/>
</dbReference>
<evidence type="ECO:0000259" key="5">
    <source>
        <dbReference type="PROSITE" id="PS50109"/>
    </source>
</evidence>
<dbReference type="KEGG" id="spir:CWM47_03815"/>
<dbReference type="InterPro" id="IPR003594">
    <property type="entry name" value="HATPase_dom"/>
</dbReference>
<evidence type="ECO:0000256" key="2">
    <source>
        <dbReference type="ARBA" id="ARBA00012438"/>
    </source>
</evidence>
<name>A0A2K8YTQ7_9BACT</name>
<dbReference type="SUPFAM" id="SSF47384">
    <property type="entry name" value="Homodimeric domain of signal transducing histidine kinase"/>
    <property type="match status" value="1"/>
</dbReference>
<dbReference type="SMART" id="SM00387">
    <property type="entry name" value="HATPase_c"/>
    <property type="match status" value="1"/>
</dbReference>
<feature type="modified residue" description="4-aspartylphosphate" evidence="4">
    <location>
        <position position="53"/>
    </location>
</feature>
<dbReference type="EMBL" id="CP025096">
    <property type="protein sequence ID" value="AUD01025.1"/>
    <property type="molecule type" value="Genomic_DNA"/>
</dbReference>
<dbReference type="Proteomes" id="UP000232883">
    <property type="component" value="Chromosome"/>
</dbReference>
<evidence type="ECO:0000259" key="6">
    <source>
        <dbReference type="PROSITE" id="PS50110"/>
    </source>
</evidence>